<dbReference type="EMBL" id="KN831948">
    <property type="protein sequence ID" value="KIO12297.1"/>
    <property type="molecule type" value="Genomic_DNA"/>
</dbReference>
<reference evidence="2 3" key="1">
    <citation type="submission" date="2014-04" db="EMBL/GenBank/DDBJ databases">
        <authorList>
            <consortium name="DOE Joint Genome Institute"/>
            <person name="Kuo A."/>
            <person name="Kohler A."/>
            <person name="Costa M.D."/>
            <person name="Nagy L.G."/>
            <person name="Floudas D."/>
            <person name="Copeland A."/>
            <person name="Barry K.W."/>
            <person name="Cichocki N."/>
            <person name="Veneault-Fourrey C."/>
            <person name="LaButti K."/>
            <person name="Lindquist E.A."/>
            <person name="Lipzen A."/>
            <person name="Lundell T."/>
            <person name="Morin E."/>
            <person name="Murat C."/>
            <person name="Sun H."/>
            <person name="Tunlid A."/>
            <person name="Henrissat B."/>
            <person name="Grigoriev I.V."/>
            <person name="Hibbett D.S."/>
            <person name="Martin F."/>
            <person name="Nordberg H.P."/>
            <person name="Cantor M.N."/>
            <person name="Hua S.X."/>
        </authorList>
    </citation>
    <scope>NUCLEOTIDE SEQUENCE [LARGE SCALE GENOMIC DNA]</scope>
    <source>
        <strain evidence="2 3">Marx 270</strain>
    </source>
</reference>
<sequence>MHQLTNDPFRSKIPLEFKAERLEEHPKPTGVEVEGLEILTGSPETDRLAYEEVIDSHRAPQHMNHIESKVIARRIQIEEPSRLVILRKLPEEILRIEMLKHAARIDALALEIFRGRTVSAINVLFEDSSSESTHALGVRTYAESPAMLTKRSHVTAQRVVAARTQVLHTDDSTVTGQLCRIAAIEEYEEWGEWRTVWKLPQLRAMATAAKATMAATRATAMTTTTTLLSADQWLGEMRRTVLWKQGAMSAGSELDSSKVGFDCRTFYLQLFYAGESWYMRRRPADVRAITVQGTTKTVALSADRRSCESGHAIPWRWGTTSVDTEPDGSKVCFSLRPFYSRLFYTRENGYIQRRLKDIQAIAIHETTTTRPDNDQRLGEIEDAVRWDWGARSADNGLDAPRFRFEFVALYLHPFYTRENWVMPRRSSVIQEMMTATLNMVRWPCVAGTAVRWKQGTMGADVGHYSPRFCFGFTASHLQLFCSRESSFLRRTVIVIKEAATATTLGADRRPCGARRAIRWIRGVVETGDELNGSRFHVSFSIFYLHLCYSREASYLRRTATAIREAAIATMALDADRGPHEEKIVIRWRRGATSADTEHYGSRFHFEFRAFYLQSFYSREVGYLRRRARATTTRVTATSTTFNTDRRPYEAGTAVQWTWSAMEVTELECSRFRFDSKTFYFQLLYSRKNRCARWCWSDIQAVAGRGSTKIYAEIQWTVGEKLCQVIQRCYYEWGEWIEQAEGSRIEYGLATATATVTTRTTTALDSERQPCEAGTAVSKRWGATSMGSGLEGPRFLLHSKVFYLQLFYSREIGYMRRSTTNVLAIVIRGSTRNFEPRSCGSTERQARWVWFGLQQRTSKSEQDARHARRIETTLSGLEGPRFMFFFKVFYLRLRRFREYRHLQGIEESTANYERSMSRQMRQIRFDLQQQVSKSQRDACNARSIEALPSGLDNPKFSFLLRAFYLRPHRFRKDKVLPAVEESLSYKMSAVRRSGFRGRRVVERLCEVTRTRVITKRWSFEATESSRQRSNIEDSRAGLDSSDFHFDLRTFYLHPCYSREDGRLQRIAVAEQETTTNCEQRTCGGLNMWLLMSGREEDEVSSSRRDGEQYAKTEEGQGWPEQRSRTQCIQGDVDPDTEPKSKVLDRVEAQSLISEGKEDGTSSWVECEELVTKLRKGKFEAEVPFLVLIRTLSTARYRYPGAKEKAIDGDGRLEAADDQDRTKLAPSPVGVEDRSSKRARGSTDLR</sequence>
<feature type="region of interest" description="Disordered" evidence="1">
    <location>
        <begin position="1199"/>
        <end position="1244"/>
    </location>
</feature>
<gene>
    <name evidence="2" type="ORF">M404DRAFT_20122</name>
</gene>
<evidence type="ECO:0000313" key="2">
    <source>
        <dbReference type="EMBL" id="KIO12297.1"/>
    </source>
</evidence>
<dbReference type="Proteomes" id="UP000054217">
    <property type="component" value="Unassembled WGS sequence"/>
</dbReference>
<feature type="compositionally biased region" description="Basic and acidic residues" evidence="1">
    <location>
        <begin position="1229"/>
        <end position="1244"/>
    </location>
</feature>
<keyword evidence="3" id="KW-1185">Reference proteome</keyword>
<feature type="compositionally biased region" description="Basic and acidic residues" evidence="1">
    <location>
        <begin position="1199"/>
        <end position="1221"/>
    </location>
</feature>
<reference evidence="3" key="2">
    <citation type="submission" date="2015-01" db="EMBL/GenBank/DDBJ databases">
        <title>Evolutionary Origins and Diversification of the Mycorrhizal Mutualists.</title>
        <authorList>
            <consortium name="DOE Joint Genome Institute"/>
            <consortium name="Mycorrhizal Genomics Consortium"/>
            <person name="Kohler A."/>
            <person name="Kuo A."/>
            <person name="Nagy L.G."/>
            <person name="Floudas D."/>
            <person name="Copeland A."/>
            <person name="Barry K.W."/>
            <person name="Cichocki N."/>
            <person name="Veneault-Fourrey C."/>
            <person name="LaButti K."/>
            <person name="Lindquist E.A."/>
            <person name="Lipzen A."/>
            <person name="Lundell T."/>
            <person name="Morin E."/>
            <person name="Murat C."/>
            <person name="Riley R."/>
            <person name="Ohm R."/>
            <person name="Sun H."/>
            <person name="Tunlid A."/>
            <person name="Henrissat B."/>
            <person name="Grigoriev I.V."/>
            <person name="Hibbett D.S."/>
            <person name="Martin F."/>
        </authorList>
    </citation>
    <scope>NUCLEOTIDE SEQUENCE [LARGE SCALE GENOMIC DNA]</scope>
    <source>
        <strain evidence="3">Marx 270</strain>
    </source>
</reference>
<dbReference type="AlphaFoldDB" id="A0A0C3KRZ7"/>
<evidence type="ECO:0000313" key="3">
    <source>
        <dbReference type="Proteomes" id="UP000054217"/>
    </source>
</evidence>
<evidence type="ECO:0000256" key="1">
    <source>
        <dbReference type="SAM" id="MobiDB-lite"/>
    </source>
</evidence>
<proteinExistence type="predicted"/>
<dbReference type="HOGENOM" id="CLU_266381_0_0_1"/>
<organism evidence="2 3">
    <name type="scientific">Pisolithus tinctorius Marx 270</name>
    <dbReference type="NCBI Taxonomy" id="870435"/>
    <lineage>
        <taxon>Eukaryota</taxon>
        <taxon>Fungi</taxon>
        <taxon>Dikarya</taxon>
        <taxon>Basidiomycota</taxon>
        <taxon>Agaricomycotina</taxon>
        <taxon>Agaricomycetes</taxon>
        <taxon>Agaricomycetidae</taxon>
        <taxon>Boletales</taxon>
        <taxon>Sclerodermatineae</taxon>
        <taxon>Pisolithaceae</taxon>
        <taxon>Pisolithus</taxon>
    </lineage>
</organism>
<feature type="region of interest" description="Disordered" evidence="1">
    <location>
        <begin position="1095"/>
        <end position="1124"/>
    </location>
</feature>
<dbReference type="InParanoid" id="A0A0C3KRZ7"/>
<dbReference type="OrthoDB" id="2712732at2759"/>
<feature type="compositionally biased region" description="Basic and acidic residues" evidence="1">
    <location>
        <begin position="1099"/>
        <end position="1113"/>
    </location>
</feature>
<accession>A0A0C3KRZ7</accession>
<name>A0A0C3KRZ7_PISTI</name>
<protein>
    <submittedName>
        <fullName evidence="2">Uncharacterized protein</fullName>
    </submittedName>
</protein>